<accession>A0AAD7C8U1</accession>
<protein>
    <recommendedName>
        <fullName evidence="5">Extracellular membrane protein CFEM domain-containing protein</fullName>
    </recommendedName>
</protein>
<keyword evidence="4" id="KW-1185">Reference proteome</keyword>
<proteinExistence type="predicted"/>
<feature type="compositionally biased region" description="Low complexity" evidence="1">
    <location>
        <begin position="147"/>
        <end position="172"/>
    </location>
</feature>
<gene>
    <name evidence="3" type="ORF">FB45DRAFT_1054208</name>
</gene>
<keyword evidence="2" id="KW-0732">Signal</keyword>
<evidence type="ECO:0000256" key="2">
    <source>
        <dbReference type="SAM" id="SignalP"/>
    </source>
</evidence>
<dbReference type="EMBL" id="JARKIF010000004">
    <property type="protein sequence ID" value="KAJ7641781.1"/>
    <property type="molecule type" value="Genomic_DNA"/>
</dbReference>
<feature type="region of interest" description="Disordered" evidence="1">
    <location>
        <begin position="143"/>
        <end position="175"/>
    </location>
</feature>
<feature type="signal peptide" evidence="2">
    <location>
        <begin position="1"/>
        <end position="23"/>
    </location>
</feature>
<comment type="caution">
    <text evidence="3">The sequence shown here is derived from an EMBL/GenBank/DDBJ whole genome shotgun (WGS) entry which is preliminary data.</text>
</comment>
<evidence type="ECO:0000313" key="3">
    <source>
        <dbReference type="EMBL" id="KAJ7641781.1"/>
    </source>
</evidence>
<name>A0AAD7C8U1_9AGAR</name>
<evidence type="ECO:0000256" key="1">
    <source>
        <dbReference type="SAM" id="MobiDB-lite"/>
    </source>
</evidence>
<dbReference type="Proteomes" id="UP001221142">
    <property type="component" value="Unassembled WGS sequence"/>
</dbReference>
<organism evidence="3 4">
    <name type="scientific">Roridomyces roridus</name>
    <dbReference type="NCBI Taxonomy" id="1738132"/>
    <lineage>
        <taxon>Eukaryota</taxon>
        <taxon>Fungi</taxon>
        <taxon>Dikarya</taxon>
        <taxon>Basidiomycota</taxon>
        <taxon>Agaricomycotina</taxon>
        <taxon>Agaricomycetes</taxon>
        <taxon>Agaricomycetidae</taxon>
        <taxon>Agaricales</taxon>
        <taxon>Marasmiineae</taxon>
        <taxon>Mycenaceae</taxon>
        <taxon>Roridomyces</taxon>
    </lineage>
</organism>
<sequence length="199" mass="20275">MLTLFSYPLLASACVLLTAAAEATPTSALLGRQAPLLDPSQIPSQCQSNCTVLVDDANTCTNFQCLCTPANDAAVLSCVNCVISFNHTGSVIISGQDILNQYASECNQNNISISTLSASGVGTVTGTSTMNLNPSFPPSVLAQSTMTSPVGSLSTSPSSSTAAANSPSGTSTNKASVIVPHSTDRLWMAVGIMLAIAIV</sequence>
<reference evidence="3" key="1">
    <citation type="submission" date="2023-03" db="EMBL/GenBank/DDBJ databases">
        <title>Massive genome expansion in bonnet fungi (Mycena s.s.) driven by repeated elements and novel gene families across ecological guilds.</title>
        <authorList>
            <consortium name="Lawrence Berkeley National Laboratory"/>
            <person name="Harder C.B."/>
            <person name="Miyauchi S."/>
            <person name="Viragh M."/>
            <person name="Kuo A."/>
            <person name="Thoen E."/>
            <person name="Andreopoulos B."/>
            <person name="Lu D."/>
            <person name="Skrede I."/>
            <person name="Drula E."/>
            <person name="Henrissat B."/>
            <person name="Morin E."/>
            <person name="Kohler A."/>
            <person name="Barry K."/>
            <person name="LaButti K."/>
            <person name="Morin E."/>
            <person name="Salamov A."/>
            <person name="Lipzen A."/>
            <person name="Mereny Z."/>
            <person name="Hegedus B."/>
            <person name="Baldrian P."/>
            <person name="Stursova M."/>
            <person name="Weitz H."/>
            <person name="Taylor A."/>
            <person name="Grigoriev I.V."/>
            <person name="Nagy L.G."/>
            <person name="Martin F."/>
            <person name="Kauserud H."/>
        </authorList>
    </citation>
    <scope>NUCLEOTIDE SEQUENCE</scope>
    <source>
        <strain evidence="3">9284</strain>
    </source>
</reference>
<dbReference type="AlphaFoldDB" id="A0AAD7C8U1"/>
<evidence type="ECO:0000313" key="4">
    <source>
        <dbReference type="Proteomes" id="UP001221142"/>
    </source>
</evidence>
<feature type="chain" id="PRO_5042221307" description="Extracellular membrane protein CFEM domain-containing protein" evidence="2">
    <location>
        <begin position="24"/>
        <end position="199"/>
    </location>
</feature>
<evidence type="ECO:0008006" key="5">
    <source>
        <dbReference type="Google" id="ProtNLM"/>
    </source>
</evidence>